<evidence type="ECO:0000313" key="2">
    <source>
        <dbReference type="EMBL" id="KFB67843.1"/>
    </source>
</evidence>
<feature type="region of interest" description="Disordered" evidence="1">
    <location>
        <begin position="98"/>
        <end position="124"/>
    </location>
</feature>
<dbReference type="EMBL" id="JDSS02000024">
    <property type="protein sequence ID" value="KFB67843.1"/>
    <property type="molecule type" value="Genomic_DNA"/>
</dbReference>
<evidence type="ECO:0000313" key="3">
    <source>
        <dbReference type="Proteomes" id="UP000019812"/>
    </source>
</evidence>
<proteinExistence type="predicted"/>
<reference evidence="2 3" key="1">
    <citation type="submission" date="2014-07" db="EMBL/GenBank/DDBJ databases">
        <title>Expanding our view of genomic diversity in Candidatus Accumulibacter clades.</title>
        <authorList>
            <person name="Skennerton C.T."/>
            <person name="Barr J.J."/>
            <person name="Slater F.R."/>
            <person name="Bond P.L."/>
            <person name="Tyson G.W."/>
        </authorList>
    </citation>
    <scope>NUCLEOTIDE SEQUENCE [LARGE SCALE GENOMIC DNA]</scope>
    <source>
        <strain evidence="3">SK-01</strain>
    </source>
</reference>
<name>A0A084XZE9_9PROT</name>
<dbReference type="Proteomes" id="UP000019812">
    <property type="component" value="Unassembled WGS sequence"/>
</dbReference>
<feature type="compositionally biased region" description="Basic and acidic residues" evidence="1">
    <location>
        <begin position="98"/>
        <end position="110"/>
    </location>
</feature>
<gene>
    <name evidence="2" type="ORF">CAPSK01_002431</name>
</gene>
<organism evidence="2 3">
    <name type="scientific">Candidatus Accumulibacter vicinus</name>
    <dbReference type="NCBI Taxonomy" id="2954382"/>
    <lineage>
        <taxon>Bacteria</taxon>
        <taxon>Pseudomonadati</taxon>
        <taxon>Pseudomonadota</taxon>
        <taxon>Betaproteobacteria</taxon>
        <taxon>Candidatus Accumulibacter</taxon>
    </lineage>
</organism>
<comment type="caution">
    <text evidence="2">The sequence shown here is derived from an EMBL/GenBank/DDBJ whole genome shotgun (WGS) entry which is preliminary data.</text>
</comment>
<evidence type="ECO:0000256" key="1">
    <source>
        <dbReference type="SAM" id="MobiDB-lite"/>
    </source>
</evidence>
<accession>A0A084XZE9</accession>
<protein>
    <submittedName>
        <fullName evidence="2">Uncharacterized protein</fullName>
    </submittedName>
</protein>
<sequence>MHRAFGEFDQWRFDDHFARRLHANLPVVDADRQQVATVAVGERQRLRVVVERDQQALFAAQDFQRRFGWRAVLVGREVAASPPAAAPDRSRRVTGFEFDPHAGADRRDAVQADSGAGVGRAGCGPGGEHGIAEHLGNLRLDATDRCRVLVVGNQATVLAEVACARLRREFHHQTFEGSAFHQNTPAKSPPPPVLPAERALRCSAKRCR</sequence>
<dbReference type="AlphaFoldDB" id="A0A084XZE9"/>